<accession>A0ABP0I627</accession>
<evidence type="ECO:0000313" key="1">
    <source>
        <dbReference type="EMBL" id="CAK8997012.1"/>
    </source>
</evidence>
<name>A0ABP0I627_9DINO</name>
<gene>
    <name evidence="1" type="ORF">CCMP2556_LOCUS4687</name>
</gene>
<keyword evidence="2" id="KW-1185">Reference proteome</keyword>
<comment type="caution">
    <text evidence="1">The sequence shown here is derived from an EMBL/GenBank/DDBJ whole genome shotgun (WGS) entry which is preliminary data.</text>
</comment>
<organism evidence="1 2">
    <name type="scientific">Durusdinium trenchii</name>
    <dbReference type="NCBI Taxonomy" id="1381693"/>
    <lineage>
        <taxon>Eukaryota</taxon>
        <taxon>Sar</taxon>
        <taxon>Alveolata</taxon>
        <taxon>Dinophyceae</taxon>
        <taxon>Suessiales</taxon>
        <taxon>Symbiodiniaceae</taxon>
        <taxon>Durusdinium</taxon>
    </lineage>
</organism>
<proteinExistence type="predicted"/>
<sequence>MKALPLKDLSVEAAVGVPLPERSTLNLPGPRIHGRFRQRGLKDLQDFCKSFEAASDSVSCSLRDGGVAEICGPRQWACIELLPGPTTSFSTSVELWNHRVFWAQETKDFPRIDVEDTPGLEKVLVLYCGPLDLKFHPRYAAKIIHEPVDRCAEALRRSAQRLPDLWIFFVSPFTWDEALLEPKAMLALQKAMTRPWLLAAGLPIQGRDGLWQWPARQLRYRFYKLQYRRASFETGDPEDNCWAGEASSGTRLYRPGALPALLQKTITTDVATMMVELDLLAKLGKIPPRWSTRPKRRHRHRQRESASVPRGQILTCAVGAVSREEDYAQSAQLPDAFAQQFHLEAVSYVSRQTRLAEHGLGGEDVANGSAWSHAHILAEERLATSLLYRRRIEETFVKIVDWWRSLDPKRHFAAPKQGTLLTAMIRGGDVSMMPWDTDLEMSLYSTGTNPVLRWCDDILNLQERRKCVLRKLEEELQLPMIRGPDLFFSQWLYEAHLTFAKFRVTMDHVFDVNFESYVPVFPIRVSMFGTELRTSWPVWEHLFFEVFQGSLEKKVGTSGNIALAVTHCTALEHNACIPPAEPPLDFDFEDYFAHSRDLTGGLFPD</sequence>
<dbReference type="EMBL" id="CAXAMN010001947">
    <property type="protein sequence ID" value="CAK8997012.1"/>
    <property type="molecule type" value="Genomic_DNA"/>
</dbReference>
<evidence type="ECO:0000313" key="2">
    <source>
        <dbReference type="Proteomes" id="UP001642484"/>
    </source>
</evidence>
<protein>
    <submittedName>
        <fullName evidence="1">Uncharacterized protein</fullName>
    </submittedName>
</protein>
<dbReference type="Proteomes" id="UP001642484">
    <property type="component" value="Unassembled WGS sequence"/>
</dbReference>
<reference evidence="1 2" key="1">
    <citation type="submission" date="2024-02" db="EMBL/GenBank/DDBJ databases">
        <authorList>
            <person name="Chen Y."/>
            <person name="Shah S."/>
            <person name="Dougan E. K."/>
            <person name="Thang M."/>
            <person name="Chan C."/>
        </authorList>
    </citation>
    <scope>NUCLEOTIDE SEQUENCE [LARGE SCALE GENOMIC DNA]</scope>
</reference>